<keyword evidence="2" id="KW-1185">Reference proteome</keyword>
<name>A0A0X1KRS4_9THEM</name>
<proteinExistence type="predicted"/>
<dbReference type="Proteomes" id="UP000077469">
    <property type="component" value="Chromosome"/>
</dbReference>
<dbReference type="PaxDb" id="1123384-AJ81_07290"/>
<dbReference type="InterPro" id="IPR007169">
    <property type="entry name" value="RemA-like"/>
</dbReference>
<dbReference type="KEGG" id="phy:AJ81_07290"/>
<organism evidence="1 2">
    <name type="scientific">Pseudothermotoga hypogea DSM 11164 = NBRC 106472</name>
    <dbReference type="NCBI Taxonomy" id="1123384"/>
    <lineage>
        <taxon>Bacteria</taxon>
        <taxon>Thermotogati</taxon>
        <taxon>Thermotogota</taxon>
        <taxon>Thermotogae</taxon>
        <taxon>Thermotogales</taxon>
        <taxon>Thermotogaceae</taxon>
        <taxon>Pseudothermotoga</taxon>
    </lineage>
</organism>
<dbReference type="AlphaFoldDB" id="A0A0X1KRS4"/>
<reference evidence="1 2" key="1">
    <citation type="submission" date="2014-01" db="EMBL/GenBank/DDBJ databases">
        <title>Genome sequencing of Thermotog hypogea.</title>
        <authorList>
            <person name="Zhang X."/>
            <person name="Alvare G."/>
            <person name="Fristensky B."/>
            <person name="Chen L."/>
            <person name="Suen T."/>
            <person name="Chen Q."/>
            <person name="Ma K."/>
        </authorList>
    </citation>
    <scope>NUCLEOTIDE SEQUENCE [LARGE SCALE GENOMIC DNA]</scope>
    <source>
        <strain evidence="1 2">DSM 11164</strain>
    </source>
</reference>
<evidence type="ECO:0000313" key="1">
    <source>
        <dbReference type="EMBL" id="AJC74026.1"/>
    </source>
</evidence>
<dbReference type="OrthoDB" id="47639at2"/>
<evidence type="ECO:0000313" key="2">
    <source>
        <dbReference type="Proteomes" id="UP000077469"/>
    </source>
</evidence>
<sequence>MFVQITKGVFVNADRIRAIVPVNNMTAKQLRENATYSNKMVNLTYGAQARSAIYIDSGHVLILAEKAARIRQKLLKKRGMERRSS</sequence>
<dbReference type="RefSeq" id="WP_031504320.1">
    <property type="nucleotide sequence ID" value="NC_022795.1"/>
</dbReference>
<dbReference type="STRING" id="1123384.AJ81_07290"/>
<accession>A0A0X1KRS4</accession>
<evidence type="ECO:0008006" key="3">
    <source>
        <dbReference type="Google" id="ProtNLM"/>
    </source>
</evidence>
<dbReference type="Pfam" id="PF04025">
    <property type="entry name" value="RemA-like"/>
    <property type="match status" value="1"/>
</dbReference>
<protein>
    <recommendedName>
        <fullName evidence="3">Regulatory protein</fullName>
    </recommendedName>
</protein>
<gene>
    <name evidence="1" type="ORF">AJ81_07290</name>
</gene>
<dbReference type="EMBL" id="CP007141">
    <property type="protein sequence ID" value="AJC74026.1"/>
    <property type="molecule type" value="Genomic_DNA"/>
</dbReference>